<proteinExistence type="predicted"/>
<dbReference type="Proteomes" id="UP001189429">
    <property type="component" value="Unassembled WGS sequence"/>
</dbReference>
<protein>
    <submittedName>
        <fullName evidence="1">Uncharacterized protein</fullName>
    </submittedName>
</protein>
<reference evidence="1" key="1">
    <citation type="submission" date="2023-10" db="EMBL/GenBank/DDBJ databases">
        <authorList>
            <person name="Chen Y."/>
            <person name="Shah S."/>
            <person name="Dougan E. K."/>
            <person name="Thang M."/>
            <person name="Chan C."/>
        </authorList>
    </citation>
    <scope>NUCLEOTIDE SEQUENCE [LARGE SCALE GENOMIC DNA]</scope>
</reference>
<keyword evidence="2" id="KW-1185">Reference proteome</keyword>
<evidence type="ECO:0000313" key="2">
    <source>
        <dbReference type="Proteomes" id="UP001189429"/>
    </source>
</evidence>
<sequence length="324" mass="35992">MPPQVSSSCLFRDVSEAAQEGIAPAGGYNLLGRYDVCCVKTCADLDRKWSFLKSQKFDFWVAHAAAVNIGESVDAPDFGDFQKLESEAMKVLDRWKYIEAMGHIMDNIVSICTKLQIKQMVFFPFGMGAFLRHLGQIDASFLQDEEMLKLRRALAARMVESWARLPQGLKVHLCLQFATDEAQRNADAFLRALSANTASGHRSLLVKDRVVVIPEGDALNVASDLAVRSDGVLLVNGANRRLIQRKNARLNATVLSSPTVGNHWFAGRARAAMDENLHRRSWRLAALSYVLNGHGGEQDTPRRHRDTLAERVRQLGGTVADLNC</sequence>
<comment type="caution">
    <text evidence="1">The sequence shown here is derived from an EMBL/GenBank/DDBJ whole genome shotgun (WGS) entry which is preliminary data.</text>
</comment>
<name>A0ABN9P9R6_9DINO</name>
<gene>
    <name evidence="1" type="ORF">PCOR1329_LOCUS1049</name>
</gene>
<dbReference type="EMBL" id="CAUYUJ010000248">
    <property type="protein sequence ID" value="CAK0789500.1"/>
    <property type="molecule type" value="Genomic_DNA"/>
</dbReference>
<evidence type="ECO:0000313" key="1">
    <source>
        <dbReference type="EMBL" id="CAK0789500.1"/>
    </source>
</evidence>
<organism evidence="1 2">
    <name type="scientific">Prorocentrum cordatum</name>
    <dbReference type="NCBI Taxonomy" id="2364126"/>
    <lineage>
        <taxon>Eukaryota</taxon>
        <taxon>Sar</taxon>
        <taxon>Alveolata</taxon>
        <taxon>Dinophyceae</taxon>
        <taxon>Prorocentrales</taxon>
        <taxon>Prorocentraceae</taxon>
        <taxon>Prorocentrum</taxon>
    </lineage>
</organism>
<accession>A0ABN9P9R6</accession>